<dbReference type="STRING" id="1169540.A0A0G4EFK3"/>
<dbReference type="AlphaFoldDB" id="A0A0G4EFK3"/>
<evidence type="ECO:0000256" key="3">
    <source>
        <dbReference type="RuleBase" id="RU364030"/>
    </source>
</evidence>
<keyword evidence="3" id="KW-0206">Cytoskeleton</keyword>
<dbReference type="InParanoid" id="A0A0G4EFK3"/>
<feature type="coiled-coil region" evidence="4">
    <location>
        <begin position="19"/>
        <end position="46"/>
    </location>
</feature>
<dbReference type="GO" id="GO:0007021">
    <property type="term" value="P:tubulin complex assembly"/>
    <property type="evidence" value="ECO:0007669"/>
    <property type="project" value="UniProtKB-UniRule"/>
</dbReference>
<keyword evidence="3" id="KW-0963">Cytoplasm</keyword>
<keyword evidence="6" id="KW-1185">Reference proteome</keyword>
<name>A0A0G4EFK3_VITBC</name>
<dbReference type="OMA" id="KKEGCEF"/>
<dbReference type="PANTHER" id="PTHR21500:SF0">
    <property type="entry name" value="TUBULIN-SPECIFIC CHAPERONE A"/>
    <property type="match status" value="1"/>
</dbReference>
<evidence type="ECO:0000256" key="4">
    <source>
        <dbReference type="SAM" id="Coils"/>
    </source>
</evidence>
<dbReference type="Gene3D" id="1.20.58.90">
    <property type="match status" value="1"/>
</dbReference>
<reference evidence="5 6" key="1">
    <citation type="submission" date="2014-11" db="EMBL/GenBank/DDBJ databases">
        <authorList>
            <person name="Zhu J."/>
            <person name="Qi W."/>
            <person name="Song R."/>
        </authorList>
    </citation>
    <scope>NUCLEOTIDE SEQUENCE [LARGE SCALE GENOMIC DNA]</scope>
</reference>
<comment type="subcellular location">
    <subcellularLocation>
        <location evidence="3">Cytoplasm</location>
        <location evidence="3">Cytoskeleton</location>
    </subcellularLocation>
</comment>
<dbReference type="InterPro" id="IPR004226">
    <property type="entry name" value="TBCA"/>
</dbReference>
<dbReference type="OrthoDB" id="329454at2759"/>
<keyword evidence="3" id="KW-0493">Microtubule</keyword>
<comment type="subunit">
    <text evidence="3">Supercomplex made of cofactors A to E. Cofactors A and D function by capturing and stabilizing tubulin in a quasi-native conformation. Cofactor E binds to the cofactor D-tubulin complex; interaction with cofactor C then causes the release of tubulin polypeptides that are committed to the native state.</text>
</comment>
<organism evidence="5 6">
    <name type="scientific">Vitrella brassicaformis (strain CCMP3155)</name>
    <dbReference type="NCBI Taxonomy" id="1169540"/>
    <lineage>
        <taxon>Eukaryota</taxon>
        <taxon>Sar</taxon>
        <taxon>Alveolata</taxon>
        <taxon>Colpodellida</taxon>
        <taxon>Vitrellaceae</taxon>
        <taxon>Vitrella</taxon>
    </lineage>
</organism>
<dbReference type="Pfam" id="PF02970">
    <property type="entry name" value="TBCA"/>
    <property type="match status" value="1"/>
</dbReference>
<keyword evidence="4" id="KW-0175">Coiled coil</keyword>
<dbReference type="VEuPathDB" id="CryptoDB:Vbra_11516"/>
<dbReference type="PANTHER" id="PTHR21500">
    <property type="entry name" value="TUBULIN-SPECIFIC CHAPERONE A"/>
    <property type="match status" value="1"/>
</dbReference>
<evidence type="ECO:0000313" key="6">
    <source>
        <dbReference type="Proteomes" id="UP000041254"/>
    </source>
</evidence>
<dbReference type="GO" id="GO:0005829">
    <property type="term" value="C:cytosol"/>
    <property type="evidence" value="ECO:0007669"/>
    <property type="project" value="TreeGrafter"/>
</dbReference>
<protein>
    <recommendedName>
        <fullName evidence="3">Tubulin-specific chaperone A</fullName>
    </recommendedName>
</protein>
<accession>A0A0G4EFK3</accession>
<comment type="similarity">
    <text evidence="1 3">Belongs to the TBCA family.</text>
</comment>
<gene>
    <name evidence="5" type="ORF">Vbra_11516</name>
</gene>
<dbReference type="GO" id="GO:0007023">
    <property type="term" value="P:post-chaperonin tubulin folding pathway"/>
    <property type="evidence" value="ECO:0007669"/>
    <property type="project" value="UniProtKB-UniRule"/>
</dbReference>
<dbReference type="SUPFAM" id="SSF46988">
    <property type="entry name" value="Tubulin chaperone cofactor A"/>
    <property type="match status" value="1"/>
</dbReference>
<evidence type="ECO:0000256" key="2">
    <source>
        <dbReference type="ARBA" id="ARBA00023186"/>
    </source>
</evidence>
<proteinExistence type="inferred from homology"/>
<sequence length="143" mass="16131">MPTAMTDPLKSLKIKHGVLKRTKKDLLVYQKEMEKVRNTVAKMKEDNKDPHDIKQQEEVLKETTDMVPETQKRLKEAYADVEQLLALNFSDEMGKLPEEPIPEDAELSDLQKELAGVRTTMKDTREVLPDVAEVAGAAGEGEI</sequence>
<dbReference type="Proteomes" id="UP000041254">
    <property type="component" value="Unassembled WGS sequence"/>
</dbReference>
<dbReference type="GO" id="GO:0005874">
    <property type="term" value="C:microtubule"/>
    <property type="evidence" value="ECO:0007669"/>
    <property type="project" value="UniProtKB-KW"/>
</dbReference>
<keyword evidence="2 3" id="KW-0143">Chaperone</keyword>
<dbReference type="PhylomeDB" id="A0A0G4EFK3"/>
<evidence type="ECO:0000313" key="5">
    <source>
        <dbReference type="EMBL" id="CEL94153.1"/>
    </source>
</evidence>
<dbReference type="InterPro" id="IPR036126">
    <property type="entry name" value="TBCA_sf"/>
</dbReference>
<evidence type="ECO:0000256" key="1">
    <source>
        <dbReference type="ARBA" id="ARBA00006806"/>
    </source>
</evidence>
<dbReference type="EMBL" id="CDMY01000206">
    <property type="protein sequence ID" value="CEL94153.1"/>
    <property type="molecule type" value="Genomic_DNA"/>
</dbReference>
<dbReference type="GO" id="GO:0048487">
    <property type="term" value="F:beta-tubulin binding"/>
    <property type="evidence" value="ECO:0007669"/>
    <property type="project" value="InterPro"/>
</dbReference>